<dbReference type="InterPro" id="IPR036890">
    <property type="entry name" value="HATPase_C_sf"/>
</dbReference>
<evidence type="ECO:0000313" key="12">
    <source>
        <dbReference type="EMBL" id="GAA2340756.1"/>
    </source>
</evidence>
<protein>
    <recommendedName>
        <fullName evidence="2">histidine kinase</fullName>
        <ecNumber evidence="2">2.7.13.3</ecNumber>
    </recommendedName>
</protein>
<comment type="catalytic activity">
    <reaction evidence="1">
        <text>ATP + protein L-histidine = ADP + protein N-phospho-L-histidine.</text>
        <dbReference type="EC" id="2.7.13.3"/>
    </reaction>
</comment>
<dbReference type="PANTHER" id="PTHR24421:SF10">
    <property type="entry name" value="NITRATE_NITRITE SENSOR PROTEIN NARQ"/>
    <property type="match status" value="1"/>
</dbReference>
<dbReference type="Proteomes" id="UP001501444">
    <property type="component" value="Unassembled WGS sequence"/>
</dbReference>
<feature type="transmembrane region" description="Helical" evidence="9">
    <location>
        <begin position="233"/>
        <end position="251"/>
    </location>
</feature>
<organism evidence="12 13">
    <name type="scientific">Dactylosporangium salmoneum</name>
    <dbReference type="NCBI Taxonomy" id="53361"/>
    <lineage>
        <taxon>Bacteria</taxon>
        <taxon>Bacillati</taxon>
        <taxon>Actinomycetota</taxon>
        <taxon>Actinomycetes</taxon>
        <taxon>Micromonosporales</taxon>
        <taxon>Micromonosporaceae</taxon>
        <taxon>Dactylosporangium</taxon>
    </lineage>
</organism>
<feature type="transmembrane region" description="Helical" evidence="9">
    <location>
        <begin position="33"/>
        <end position="49"/>
    </location>
</feature>
<evidence type="ECO:0000313" key="13">
    <source>
        <dbReference type="Proteomes" id="UP001501444"/>
    </source>
</evidence>
<dbReference type="Pfam" id="PF02518">
    <property type="entry name" value="HATPase_c"/>
    <property type="match status" value="1"/>
</dbReference>
<evidence type="ECO:0000259" key="11">
    <source>
        <dbReference type="Pfam" id="PF07730"/>
    </source>
</evidence>
<feature type="transmembrane region" description="Helical" evidence="9">
    <location>
        <begin position="257"/>
        <end position="277"/>
    </location>
</feature>
<dbReference type="CDD" id="cd16917">
    <property type="entry name" value="HATPase_UhpB-NarQ-NarX-like"/>
    <property type="match status" value="1"/>
</dbReference>
<evidence type="ECO:0000256" key="7">
    <source>
        <dbReference type="ARBA" id="ARBA00022840"/>
    </source>
</evidence>
<evidence type="ECO:0000256" key="2">
    <source>
        <dbReference type="ARBA" id="ARBA00012438"/>
    </source>
</evidence>
<comment type="caution">
    <text evidence="12">The sequence shown here is derived from an EMBL/GenBank/DDBJ whole genome shotgun (WGS) entry which is preliminary data.</text>
</comment>
<feature type="transmembrane region" description="Helical" evidence="9">
    <location>
        <begin position="81"/>
        <end position="98"/>
    </location>
</feature>
<evidence type="ECO:0000256" key="1">
    <source>
        <dbReference type="ARBA" id="ARBA00000085"/>
    </source>
</evidence>
<evidence type="ECO:0000256" key="5">
    <source>
        <dbReference type="ARBA" id="ARBA00022741"/>
    </source>
</evidence>
<keyword evidence="3" id="KW-0597">Phosphoprotein</keyword>
<dbReference type="InterPro" id="IPR050482">
    <property type="entry name" value="Sensor_HK_TwoCompSys"/>
</dbReference>
<dbReference type="SUPFAM" id="SSF55874">
    <property type="entry name" value="ATPase domain of HSP90 chaperone/DNA topoisomerase II/histidine kinase"/>
    <property type="match status" value="1"/>
</dbReference>
<evidence type="ECO:0000256" key="9">
    <source>
        <dbReference type="SAM" id="Phobius"/>
    </source>
</evidence>
<sequence length="618" mass="64146">MDRGSRVDAVVAAGFALAGVVEAAVVGHTGPGHLLLNVVGVLLLVVLAVRRRRPVLAIAGVAVAGVLVAVVPRLVWPPTGAELTVPMVAFMVASYSLGAHARSRAVLWLGVLLPLGVVLAVDLTAMMRGWRLLNGVLFVTLFLGLVPMLVGRAVRARQQRLSMLREQRERIEREQRANARSAVLAERLYTSERLRPTLLEGMRALSDDAEAGTDPGAVEEAARELLARTREEVVALTAPAGAAVSVVPAVADHVPALRAAAQPWVILAAGAFAAGLATESVGVLAVPAAGWVAVLASVAVGLPLVAAWRVPVTSAALAWLAAAAYSHLGAPLGGTLSEAALVFATSFGVAVLSRRRMAVVGLVVCWAGHAATAANPEILGDEAAILVFWLGGLAVNEVTRLVEQTRANNELLAGEEESAARRAVVGERVRMARELHDVIGHSLTVVALQAGAARRLSATDPARVPGVMRTIAAAAREGVAALEPADAGPELSAIIDRTRATGLPVDADVAEVTALGPQQRAVVLRVIQEALTNVLRHGPGSRATVVVRRDEEQLRVRVTNSAPTRPGSGPVMGRGLAGIRERVAAAGGQVTWGPRDGGGFELRAVLPLPAPADLEVQA</sequence>
<keyword evidence="6" id="KW-0418">Kinase</keyword>
<proteinExistence type="predicted"/>
<accession>A0ABN3FZ38</accession>
<name>A0ABN3FZ38_9ACTN</name>
<dbReference type="Gene3D" id="3.30.565.10">
    <property type="entry name" value="Histidine kinase-like ATPase, C-terminal domain"/>
    <property type="match status" value="1"/>
</dbReference>
<feature type="domain" description="Signal transduction histidine kinase subgroup 3 dimerisation and phosphoacceptor" evidence="11">
    <location>
        <begin position="427"/>
        <end position="480"/>
    </location>
</feature>
<keyword evidence="9" id="KW-1133">Transmembrane helix</keyword>
<dbReference type="Pfam" id="PF07730">
    <property type="entry name" value="HisKA_3"/>
    <property type="match status" value="1"/>
</dbReference>
<dbReference type="RefSeq" id="WP_344612383.1">
    <property type="nucleotide sequence ID" value="NZ_BAAARV010000019.1"/>
</dbReference>
<evidence type="ECO:0000256" key="6">
    <source>
        <dbReference type="ARBA" id="ARBA00022777"/>
    </source>
</evidence>
<keyword evidence="9" id="KW-0812">Transmembrane</keyword>
<keyword evidence="4" id="KW-0808">Transferase</keyword>
<evidence type="ECO:0000259" key="10">
    <source>
        <dbReference type="Pfam" id="PF02518"/>
    </source>
</evidence>
<feature type="transmembrane region" description="Helical" evidence="9">
    <location>
        <begin position="284"/>
        <end position="308"/>
    </location>
</feature>
<reference evidence="12 13" key="1">
    <citation type="journal article" date="2019" name="Int. J. Syst. Evol. Microbiol.">
        <title>The Global Catalogue of Microorganisms (GCM) 10K type strain sequencing project: providing services to taxonomists for standard genome sequencing and annotation.</title>
        <authorList>
            <consortium name="The Broad Institute Genomics Platform"/>
            <consortium name="The Broad Institute Genome Sequencing Center for Infectious Disease"/>
            <person name="Wu L."/>
            <person name="Ma J."/>
        </authorList>
    </citation>
    <scope>NUCLEOTIDE SEQUENCE [LARGE SCALE GENOMIC DNA]</scope>
    <source>
        <strain evidence="12 13">JCM 3272</strain>
    </source>
</reference>
<evidence type="ECO:0000256" key="8">
    <source>
        <dbReference type="ARBA" id="ARBA00023012"/>
    </source>
</evidence>
<keyword evidence="5" id="KW-0547">Nucleotide-binding</keyword>
<feature type="transmembrane region" description="Helical" evidence="9">
    <location>
        <begin position="132"/>
        <end position="154"/>
    </location>
</feature>
<keyword evidence="9" id="KW-0472">Membrane</keyword>
<dbReference type="EMBL" id="BAAARV010000019">
    <property type="protein sequence ID" value="GAA2340756.1"/>
    <property type="molecule type" value="Genomic_DNA"/>
</dbReference>
<dbReference type="InterPro" id="IPR003594">
    <property type="entry name" value="HATPase_dom"/>
</dbReference>
<feature type="transmembrane region" description="Helical" evidence="9">
    <location>
        <begin position="105"/>
        <end position="126"/>
    </location>
</feature>
<feature type="transmembrane region" description="Helical" evidence="9">
    <location>
        <begin position="328"/>
        <end position="352"/>
    </location>
</feature>
<keyword evidence="8" id="KW-0902">Two-component regulatory system</keyword>
<keyword evidence="13" id="KW-1185">Reference proteome</keyword>
<dbReference type="PANTHER" id="PTHR24421">
    <property type="entry name" value="NITRATE/NITRITE SENSOR PROTEIN NARX-RELATED"/>
    <property type="match status" value="1"/>
</dbReference>
<evidence type="ECO:0000256" key="4">
    <source>
        <dbReference type="ARBA" id="ARBA00022679"/>
    </source>
</evidence>
<evidence type="ECO:0000256" key="3">
    <source>
        <dbReference type="ARBA" id="ARBA00022553"/>
    </source>
</evidence>
<keyword evidence="7" id="KW-0067">ATP-binding</keyword>
<dbReference type="EC" id="2.7.13.3" evidence="2"/>
<dbReference type="Gene3D" id="1.20.5.1930">
    <property type="match status" value="1"/>
</dbReference>
<gene>
    <name evidence="12" type="ORF">GCM10010170_023900</name>
</gene>
<dbReference type="InterPro" id="IPR011712">
    <property type="entry name" value="Sig_transdc_His_kin_sub3_dim/P"/>
</dbReference>
<feature type="domain" description="Histidine kinase/HSP90-like ATPase" evidence="10">
    <location>
        <begin position="524"/>
        <end position="609"/>
    </location>
</feature>
<feature type="transmembrane region" description="Helical" evidence="9">
    <location>
        <begin position="56"/>
        <end position="75"/>
    </location>
</feature>